<keyword evidence="2" id="KW-0548">Nucleotidyltransferase</keyword>
<dbReference type="AlphaFoldDB" id="X1ITW0"/>
<dbReference type="SUPFAM" id="SSF81301">
    <property type="entry name" value="Nucleotidyltransferase"/>
    <property type="match status" value="1"/>
</dbReference>
<name>X1ITW0_9ZZZZ</name>
<dbReference type="InterPro" id="IPR004013">
    <property type="entry name" value="PHP_dom"/>
</dbReference>
<sequence length="237" mass="25473">TKSSVVVNGRMQADLRVVPAKSFGAALQYFTGSKEHNVALREIAVRAKLRLNEYGLFREAGPDKGRQIAGADEEGIYKALGLAWVPPELREDRGEVVAAGAGKLPDLLSPQDIRGDLHMHTTASDGRNTIEEMIQACRALGYKYMAITEHSKSQVQANGLDEARLAEHVGAIRAAAARHKDIVVLAGIEVDVLKDGRLDLPDGVLAELDVVTASPHSALSQEGKGATERLIRAVENP</sequence>
<dbReference type="SMART" id="SM00481">
    <property type="entry name" value="POLIIIAc"/>
    <property type="match status" value="1"/>
</dbReference>
<dbReference type="InterPro" id="IPR029398">
    <property type="entry name" value="PolB_thumb"/>
</dbReference>
<accession>X1ITW0</accession>
<feature type="domain" description="Polymerase/histidinol phosphatase N-terminal" evidence="3">
    <location>
        <begin position="115"/>
        <end position="194"/>
    </location>
</feature>
<protein>
    <recommendedName>
        <fullName evidence="3">Polymerase/histidinol phosphatase N-terminal domain-containing protein</fullName>
    </recommendedName>
</protein>
<dbReference type="PANTHER" id="PTHR36928">
    <property type="entry name" value="PHOSPHATASE YCDX-RELATED"/>
    <property type="match status" value="1"/>
</dbReference>
<comment type="caution">
    <text evidence="4">The sequence shown here is derived from an EMBL/GenBank/DDBJ whole genome shotgun (WGS) entry which is preliminary data.</text>
</comment>
<dbReference type="Pfam" id="PF14791">
    <property type="entry name" value="DNA_pol_B_thumb"/>
    <property type="match status" value="1"/>
</dbReference>
<dbReference type="Gene3D" id="3.30.210.10">
    <property type="entry name" value="DNA polymerase, thumb domain"/>
    <property type="match status" value="1"/>
</dbReference>
<dbReference type="SUPFAM" id="SSF89550">
    <property type="entry name" value="PHP domain-like"/>
    <property type="match status" value="1"/>
</dbReference>
<evidence type="ECO:0000313" key="4">
    <source>
        <dbReference type="EMBL" id="GAH85886.1"/>
    </source>
</evidence>
<dbReference type="EMBL" id="BARU01039873">
    <property type="protein sequence ID" value="GAH85886.1"/>
    <property type="molecule type" value="Genomic_DNA"/>
</dbReference>
<reference evidence="4" key="1">
    <citation type="journal article" date="2014" name="Front. Microbiol.">
        <title>High frequency of phylogenetically diverse reductive dehalogenase-homologous genes in deep subseafloor sedimentary metagenomes.</title>
        <authorList>
            <person name="Kawai M."/>
            <person name="Futagami T."/>
            <person name="Toyoda A."/>
            <person name="Takaki Y."/>
            <person name="Nishi S."/>
            <person name="Hori S."/>
            <person name="Arai W."/>
            <person name="Tsubouchi T."/>
            <person name="Morono Y."/>
            <person name="Uchiyama I."/>
            <person name="Ito T."/>
            <person name="Fujiyama A."/>
            <person name="Inagaki F."/>
            <person name="Takami H."/>
        </authorList>
    </citation>
    <scope>NUCLEOTIDE SEQUENCE</scope>
    <source>
        <strain evidence="4">Expedition CK06-06</strain>
    </source>
</reference>
<dbReference type="InterPro" id="IPR016195">
    <property type="entry name" value="Pol/histidinol_Pase-like"/>
</dbReference>
<feature type="non-terminal residue" evidence="4">
    <location>
        <position position="1"/>
    </location>
</feature>
<evidence type="ECO:0000259" key="3">
    <source>
        <dbReference type="SMART" id="SM00481"/>
    </source>
</evidence>
<dbReference type="InterPro" id="IPR037160">
    <property type="entry name" value="DNA_Pol_thumb_sf"/>
</dbReference>
<dbReference type="GO" id="GO:0005829">
    <property type="term" value="C:cytosol"/>
    <property type="evidence" value="ECO:0007669"/>
    <property type="project" value="TreeGrafter"/>
</dbReference>
<dbReference type="GO" id="GO:0042578">
    <property type="term" value="F:phosphoric ester hydrolase activity"/>
    <property type="evidence" value="ECO:0007669"/>
    <property type="project" value="TreeGrafter"/>
</dbReference>
<organism evidence="4">
    <name type="scientific">marine sediment metagenome</name>
    <dbReference type="NCBI Taxonomy" id="412755"/>
    <lineage>
        <taxon>unclassified sequences</taxon>
        <taxon>metagenomes</taxon>
        <taxon>ecological metagenomes</taxon>
    </lineage>
</organism>
<dbReference type="GO" id="GO:0008270">
    <property type="term" value="F:zinc ion binding"/>
    <property type="evidence" value="ECO:0007669"/>
    <property type="project" value="TreeGrafter"/>
</dbReference>
<dbReference type="InterPro" id="IPR043519">
    <property type="entry name" value="NT_sf"/>
</dbReference>
<proteinExistence type="predicted"/>
<dbReference type="InterPro" id="IPR003141">
    <property type="entry name" value="Pol/His_phosphatase_N"/>
</dbReference>
<dbReference type="InterPro" id="IPR050243">
    <property type="entry name" value="PHP_phosphatase"/>
</dbReference>
<evidence type="ECO:0000256" key="2">
    <source>
        <dbReference type="ARBA" id="ARBA00022695"/>
    </source>
</evidence>
<keyword evidence="1" id="KW-0808">Transferase</keyword>
<dbReference type="Gene3D" id="3.20.20.140">
    <property type="entry name" value="Metal-dependent hydrolases"/>
    <property type="match status" value="1"/>
</dbReference>
<evidence type="ECO:0000256" key="1">
    <source>
        <dbReference type="ARBA" id="ARBA00022679"/>
    </source>
</evidence>
<dbReference type="PANTHER" id="PTHR36928:SF1">
    <property type="entry name" value="PHOSPHATASE YCDX-RELATED"/>
    <property type="match status" value="1"/>
</dbReference>
<feature type="non-terminal residue" evidence="4">
    <location>
        <position position="237"/>
    </location>
</feature>
<dbReference type="GO" id="GO:0016779">
    <property type="term" value="F:nucleotidyltransferase activity"/>
    <property type="evidence" value="ECO:0007669"/>
    <property type="project" value="UniProtKB-KW"/>
</dbReference>
<dbReference type="Gene3D" id="3.30.460.10">
    <property type="entry name" value="Beta Polymerase, domain 2"/>
    <property type="match status" value="1"/>
</dbReference>
<dbReference type="Pfam" id="PF02811">
    <property type="entry name" value="PHP"/>
    <property type="match status" value="1"/>
</dbReference>
<gene>
    <name evidence="4" type="ORF">S03H2_61739</name>
</gene>